<comment type="caution">
    <text evidence="1">The sequence shown here is derived from an EMBL/GenBank/DDBJ whole genome shotgun (WGS) entry which is preliminary data.</text>
</comment>
<evidence type="ECO:0000313" key="1">
    <source>
        <dbReference type="EMBL" id="KAG0258579.1"/>
    </source>
</evidence>
<dbReference type="AlphaFoldDB" id="A0A9P6Q3K1"/>
<proteinExistence type="predicted"/>
<evidence type="ECO:0000313" key="2">
    <source>
        <dbReference type="Proteomes" id="UP000726737"/>
    </source>
</evidence>
<accession>A0A9P6Q3K1</accession>
<gene>
    <name evidence="1" type="ORF">BG011_003208</name>
</gene>
<dbReference type="Proteomes" id="UP000726737">
    <property type="component" value="Unassembled WGS sequence"/>
</dbReference>
<dbReference type="EMBL" id="JAAAJA010000214">
    <property type="protein sequence ID" value="KAG0258579.1"/>
    <property type="molecule type" value="Genomic_DNA"/>
</dbReference>
<keyword evidence="2" id="KW-1185">Reference proteome</keyword>
<name>A0A9P6Q3K1_9FUNG</name>
<reference evidence="1" key="1">
    <citation type="journal article" date="2020" name="Fungal Divers.">
        <title>Resolving the Mortierellaceae phylogeny through synthesis of multi-gene phylogenetics and phylogenomics.</title>
        <authorList>
            <person name="Vandepol N."/>
            <person name="Liber J."/>
            <person name="Desiro A."/>
            <person name="Na H."/>
            <person name="Kennedy M."/>
            <person name="Barry K."/>
            <person name="Grigoriev I.V."/>
            <person name="Miller A.N."/>
            <person name="O'Donnell K."/>
            <person name="Stajich J.E."/>
            <person name="Bonito G."/>
        </authorList>
    </citation>
    <scope>NUCLEOTIDE SEQUENCE</scope>
    <source>
        <strain evidence="1">KOD948</strain>
    </source>
</reference>
<organism evidence="1 2">
    <name type="scientific">Mortierella polycephala</name>
    <dbReference type="NCBI Taxonomy" id="41804"/>
    <lineage>
        <taxon>Eukaryota</taxon>
        <taxon>Fungi</taxon>
        <taxon>Fungi incertae sedis</taxon>
        <taxon>Mucoromycota</taxon>
        <taxon>Mortierellomycotina</taxon>
        <taxon>Mortierellomycetes</taxon>
        <taxon>Mortierellales</taxon>
        <taxon>Mortierellaceae</taxon>
        <taxon>Mortierella</taxon>
    </lineage>
</organism>
<protein>
    <submittedName>
        <fullName evidence="1">Uncharacterized protein</fullName>
    </submittedName>
</protein>
<sequence>MVESWMGSMRRTLLLRGRLLYRFLTVKGNHINDASLFVRLDPSIQLLTTGKLQSFTTQDCPQFFDRISDIPSVVVPTLRALHLDYGVVERESNSVMQKIVSLLQRFPRLIEVTVGCSDLNAMFGLLQEPIQQLRRLSVLKLIQRRGEIQATVALSNGKIKYVDLMVNDIPNLSYKGFLRHIKIRSEKVREADVRNLLEMNQVLTKLDMTKPGNFFEYIFLIGTLIPAQEFYDALKRTNCVQELVIKPLWDSAKSDIQQLCDAILESNVSILIVDGYYFDSPVSDSLNHGSRFDPFIQLLASDRLQSLAIRDFNRFLDRISDIALPAIPTLHYMPCI</sequence>